<evidence type="ECO:0000256" key="2">
    <source>
        <dbReference type="ARBA" id="ARBA00022759"/>
    </source>
</evidence>
<dbReference type="SUPFAM" id="SSF50199">
    <property type="entry name" value="Staphylococcal nuclease"/>
    <property type="match status" value="1"/>
</dbReference>
<sequence>MFQFIRKNTLSLFLLVLVLTACSTPDYEAGEKVPATVTEVVDGDTVKVEMENGREETIRLLLIDTPETVHPDEPVQPYGPEASEFAKEHLPENKKVTIEVDTTIRDDYDRFLAYVWVDGDMFNRMIIDEGLARVAYVIEPNTRYVESLRETEEEVRTAEKAIWDEEDYVTDEGFNPEAMEENRSNCEDPQIKGNHSSGGDYIYHTPDGQYYEQTKAEEMFCSEDAAEKSGYRPSQQ</sequence>
<dbReference type="Pfam" id="PF00565">
    <property type="entry name" value="SNase"/>
    <property type="match status" value="1"/>
</dbReference>
<dbReference type="PROSITE" id="PS50830">
    <property type="entry name" value="TNASE_3"/>
    <property type="match status" value="1"/>
</dbReference>
<organism evidence="7 8">
    <name type="scientific">Salibacterium salarium</name>
    <dbReference type="NCBI Taxonomy" id="284579"/>
    <lineage>
        <taxon>Bacteria</taxon>
        <taxon>Bacillati</taxon>
        <taxon>Bacillota</taxon>
        <taxon>Bacilli</taxon>
        <taxon>Bacillales</taxon>
        <taxon>Bacillaceae</taxon>
    </lineage>
</organism>
<evidence type="ECO:0000256" key="3">
    <source>
        <dbReference type="ARBA" id="ARBA00022801"/>
    </source>
</evidence>
<gene>
    <name evidence="7" type="ORF">D7Z54_33125</name>
</gene>
<evidence type="ECO:0000256" key="5">
    <source>
        <dbReference type="SAM" id="SignalP"/>
    </source>
</evidence>
<dbReference type="PANTHER" id="PTHR12302">
    <property type="entry name" value="EBNA2 BINDING PROTEIN P100"/>
    <property type="match status" value="1"/>
</dbReference>
<dbReference type="EMBL" id="RBVX01000096">
    <property type="protein sequence ID" value="RSL29089.1"/>
    <property type="molecule type" value="Genomic_DNA"/>
</dbReference>
<feature type="domain" description="TNase-like" evidence="6">
    <location>
        <begin position="31"/>
        <end position="165"/>
    </location>
</feature>
<dbReference type="InterPro" id="IPR035437">
    <property type="entry name" value="SNase_OB-fold_sf"/>
</dbReference>
<dbReference type="Gene3D" id="2.40.50.90">
    <property type="match status" value="1"/>
</dbReference>
<dbReference type="PROSITE" id="PS51257">
    <property type="entry name" value="PROKAR_LIPOPROTEIN"/>
    <property type="match status" value="1"/>
</dbReference>
<keyword evidence="5" id="KW-0732">Signal</keyword>
<dbReference type="PANTHER" id="PTHR12302:SF3">
    <property type="entry name" value="SERINE_THREONINE-PROTEIN KINASE 31"/>
    <property type="match status" value="1"/>
</dbReference>
<feature type="chain" id="PRO_5018576259" evidence="5">
    <location>
        <begin position="30"/>
        <end position="236"/>
    </location>
</feature>
<dbReference type="GO" id="GO:0016787">
    <property type="term" value="F:hydrolase activity"/>
    <property type="evidence" value="ECO:0007669"/>
    <property type="project" value="UniProtKB-KW"/>
</dbReference>
<keyword evidence="1" id="KW-0540">Nuclease</keyword>
<accession>A0A3R9P1T7</accession>
<protein>
    <submittedName>
        <fullName evidence="7">Nuclease</fullName>
    </submittedName>
</protein>
<keyword evidence="8" id="KW-1185">Reference proteome</keyword>
<keyword evidence="3" id="KW-0378">Hydrolase</keyword>
<dbReference type="GO" id="GO:0004519">
    <property type="term" value="F:endonuclease activity"/>
    <property type="evidence" value="ECO:0007669"/>
    <property type="project" value="UniProtKB-KW"/>
</dbReference>
<name>A0A3R9P1T7_9BACI</name>
<dbReference type="AlphaFoldDB" id="A0A3R9P1T7"/>
<feature type="signal peptide" evidence="5">
    <location>
        <begin position="1"/>
        <end position="29"/>
    </location>
</feature>
<comment type="caution">
    <text evidence="7">The sequence shown here is derived from an EMBL/GenBank/DDBJ whole genome shotgun (WGS) entry which is preliminary data.</text>
</comment>
<dbReference type="SMART" id="SM00318">
    <property type="entry name" value="SNc"/>
    <property type="match status" value="1"/>
</dbReference>
<feature type="region of interest" description="Disordered" evidence="4">
    <location>
        <begin position="179"/>
        <end position="206"/>
    </location>
</feature>
<dbReference type="OrthoDB" id="4376109at2"/>
<dbReference type="InterPro" id="IPR016071">
    <property type="entry name" value="Staphylococal_nuclease_OB-fold"/>
</dbReference>
<dbReference type="PROSITE" id="PS01123">
    <property type="entry name" value="TNASE_1"/>
    <property type="match status" value="1"/>
</dbReference>
<evidence type="ECO:0000313" key="8">
    <source>
        <dbReference type="Proteomes" id="UP000275076"/>
    </source>
</evidence>
<reference evidence="7 8" key="1">
    <citation type="submission" date="2018-10" db="EMBL/GenBank/DDBJ databases">
        <title>Draft genome sequence of Bacillus salarius IM0101, isolated from a hypersaline soil in Inner Mongolia, China.</title>
        <authorList>
            <person name="Yamprayoonswat W."/>
            <person name="Boonvisut S."/>
            <person name="Jumpathong W."/>
            <person name="Sittihan S."/>
            <person name="Ruangsuj P."/>
            <person name="Wanthongcharoen S."/>
            <person name="Thongpramul N."/>
            <person name="Pimmason S."/>
            <person name="Yu B."/>
            <person name="Yasawong M."/>
        </authorList>
    </citation>
    <scope>NUCLEOTIDE SEQUENCE [LARGE SCALE GENOMIC DNA]</scope>
    <source>
        <strain evidence="7 8">IM0101</strain>
    </source>
</reference>
<dbReference type="CDD" id="cd00175">
    <property type="entry name" value="SNc"/>
    <property type="match status" value="1"/>
</dbReference>
<dbReference type="RefSeq" id="WP_125563191.1">
    <property type="nucleotide sequence ID" value="NZ_RBVX01000096.1"/>
</dbReference>
<proteinExistence type="predicted"/>
<evidence type="ECO:0000256" key="4">
    <source>
        <dbReference type="SAM" id="MobiDB-lite"/>
    </source>
</evidence>
<evidence type="ECO:0000259" key="6">
    <source>
        <dbReference type="PROSITE" id="PS50830"/>
    </source>
</evidence>
<feature type="compositionally biased region" description="Basic and acidic residues" evidence="4">
    <location>
        <begin position="180"/>
        <end position="190"/>
    </location>
</feature>
<keyword evidence="2" id="KW-0255">Endonuclease</keyword>
<dbReference type="GO" id="GO:0003676">
    <property type="term" value="F:nucleic acid binding"/>
    <property type="evidence" value="ECO:0007669"/>
    <property type="project" value="InterPro"/>
</dbReference>
<evidence type="ECO:0000256" key="1">
    <source>
        <dbReference type="ARBA" id="ARBA00022722"/>
    </source>
</evidence>
<evidence type="ECO:0000313" key="7">
    <source>
        <dbReference type="EMBL" id="RSL29089.1"/>
    </source>
</evidence>
<dbReference type="InterPro" id="IPR002071">
    <property type="entry name" value="Thermonucl_AS"/>
</dbReference>
<dbReference type="Proteomes" id="UP000275076">
    <property type="component" value="Unassembled WGS sequence"/>
</dbReference>